<dbReference type="RefSeq" id="WP_090674985.1">
    <property type="nucleotide sequence ID" value="NZ_FNIT01000007.1"/>
</dbReference>
<name>A0A1H0K2D7_9HYPH</name>
<dbReference type="Pfam" id="PF13618">
    <property type="entry name" value="Gluconate_2-dh3"/>
    <property type="match status" value="1"/>
</dbReference>
<accession>A0A1H0K2D7</accession>
<dbReference type="EMBL" id="FNIT01000007">
    <property type="protein sequence ID" value="SDO49912.1"/>
    <property type="molecule type" value="Genomic_DNA"/>
</dbReference>
<dbReference type="OrthoDB" id="9780765at2"/>
<proteinExistence type="predicted"/>
<evidence type="ECO:0000313" key="2">
    <source>
        <dbReference type="Proteomes" id="UP000198793"/>
    </source>
</evidence>
<dbReference type="InterPro" id="IPR027056">
    <property type="entry name" value="Gluconate_2DH_su3"/>
</dbReference>
<gene>
    <name evidence="1" type="ORF">SAMN05192530_10755</name>
</gene>
<organism evidence="1 2">
    <name type="scientific">Aureimonas jatrophae</name>
    <dbReference type="NCBI Taxonomy" id="1166073"/>
    <lineage>
        <taxon>Bacteria</taxon>
        <taxon>Pseudomonadati</taxon>
        <taxon>Pseudomonadota</taxon>
        <taxon>Alphaproteobacteria</taxon>
        <taxon>Hyphomicrobiales</taxon>
        <taxon>Aurantimonadaceae</taxon>
        <taxon>Aureimonas</taxon>
    </lineage>
</organism>
<dbReference type="AlphaFoldDB" id="A0A1H0K2D7"/>
<dbReference type="STRING" id="1166073.SAMN05192530_10755"/>
<evidence type="ECO:0000313" key="1">
    <source>
        <dbReference type="EMBL" id="SDO49912.1"/>
    </source>
</evidence>
<reference evidence="1 2" key="1">
    <citation type="submission" date="2016-10" db="EMBL/GenBank/DDBJ databases">
        <authorList>
            <person name="de Groot N.N."/>
        </authorList>
    </citation>
    <scope>NUCLEOTIDE SEQUENCE [LARGE SCALE GENOMIC DNA]</scope>
    <source>
        <strain evidence="2">L7-484,KACC 16230,DSM 25025</strain>
    </source>
</reference>
<protein>
    <submittedName>
        <fullName evidence="1">Gluconate 2-dehydrogenase subunit 3</fullName>
    </submittedName>
</protein>
<keyword evidence="2" id="KW-1185">Reference proteome</keyword>
<dbReference type="Proteomes" id="UP000198793">
    <property type="component" value="Unassembled WGS sequence"/>
</dbReference>
<sequence length="224" mass="24413">MNEHFRPASEALPGVPAAYAELIRSPERVSERLREALVTRARPDDPHYRPQTMSEAQLGTLRAALARIIPQDGRAPIDLAARIDTMMAEATGNGWRYEALPTDPEAYRIGVDTLEALARDRHARAFAELGPQEIDALLQAIAKGEAGIEASDRFSPKQMTLWFEELRSDAVRIFVAHPAVMARIGYSGIANGGPGGAAFAGFQQIGINEREAFEPHATAGETVR</sequence>